<dbReference type="EMBL" id="LXQA010203520">
    <property type="protein sequence ID" value="MCI33330.1"/>
    <property type="molecule type" value="Genomic_DNA"/>
</dbReference>
<organism evidence="2 3">
    <name type="scientific">Trifolium medium</name>
    <dbReference type="NCBI Taxonomy" id="97028"/>
    <lineage>
        <taxon>Eukaryota</taxon>
        <taxon>Viridiplantae</taxon>
        <taxon>Streptophyta</taxon>
        <taxon>Embryophyta</taxon>
        <taxon>Tracheophyta</taxon>
        <taxon>Spermatophyta</taxon>
        <taxon>Magnoliopsida</taxon>
        <taxon>eudicotyledons</taxon>
        <taxon>Gunneridae</taxon>
        <taxon>Pentapetalae</taxon>
        <taxon>rosids</taxon>
        <taxon>fabids</taxon>
        <taxon>Fabales</taxon>
        <taxon>Fabaceae</taxon>
        <taxon>Papilionoideae</taxon>
        <taxon>50 kb inversion clade</taxon>
        <taxon>NPAAA clade</taxon>
        <taxon>Hologalegina</taxon>
        <taxon>IRL clade</taxon>
        <taxon>Trifolieae</taxon>
        <taxon>Trifolium</taxon>
    </lineage>
</organism>
<keyword evidence="1" id="KW-1133">Transmembrane helix</keyword>
<evidence type="ECO:0000313" key="3">
    <source>
        <dbReference type="Proteomes" id="UP000265520"/>
    </source>
</evidence>
<sequence length="63" mass="7473">IVMPNLKVSRFVWFKSVVICFVMWWLCGVLAQRRRFRNGSCSVSWYLDVDSWSLVDLYHASVD</sequence>
<evidence type="ECO:0000256" key="1">
    <source>
        <dbReference type="SAM" id="Phobius"/>
    </source>
</evidence>
<name>A0A392RC16_9FABA</name>
<keyword evidence="1" id="KW-0472">Membrane</keyword>
<dbReference type="AlphaFoldDB" id="A0A392RC16"/>
<proteinExistence type="predicted"/>
<keyword evidence="1" id="KW-0812">Transmembrane</keyword>
<feature type="non-terminal residue" evidence="2">
    <location>
        <position position="1"/>
    </location>
</feature>
<dbReference type="Proteomes" id="UP000265520">
    <property type="component" value="Unassembled WGS sequence"/>
</dbReference>
<feature type="transmembrane region" description="Helical" evidence="1">
    <location>
        <begin position="12"/>
        <end position="31"/>
    </location>
</feature>
<evidence type="ECO:0000313" key="2">
    <source>
        <dbReference type="EMBL" id="MCI33330.1"/>
    </source>
</evidence>
<accession>A0A392RC16</accession>
<comment type="caution">
    <text evidence="2">The sequence shown here is derived from an EMBL/GenBank/DDBJ whole genome shotgun (WGS) entry which is preliminary data.</text>
</comment>
<keyword evidence="3" id="KW-1185">Reference proteome</keyword>
<reference evidence="2 3" key="1">
    <citation type="journal article" date="2018" name="Front. Plant Sci.">
        <title>Red Clover (Trifolium pratense) and Zigzag Clover (T. medium) - A Picture of Genomic Similarities and Differences.</title>
        <authorList>
            <person name="Dluhosova J."/>
            <person name="Istvanek J."/>
            <person name="Nedelnik J."/>
            <person name="Repkova J."/>
        </authorList>
    </citation>
    <scope>NUCLEOTIDE SEQUENCE [LARGE SCALE GENOMIC DNA]</scope>
    <source>
        <strain evidence="3">cv. 10/8</strain>
        <tissue evidence="2">Leaf</tissue>
    </source>
</reference>
<protein>
    <submittedName>
        <fullName evidence="2">Uncharacterized protein</fullName>
    </submittedName>
</protein>